<dbReference type="InterPro" id="IPR054559">
    <property type="entry name" value="PSMD12-CSN4-like_N"/>
</dbReference>
<accession>A0A9W7DQ74</accession>
<evidence type="ECO:0000256" key="1">
    <source>
        <dbReference type="ARBA" id="ARBA00004123"/>
    </source>
</evidence>
<dbReference type="GO" id="GO:0005829">
    <property type="term" value="C:cytosol"/>
    <property type="evidence" value="ECO:0007669"/>
    <property type="project" value="TreeGrafter"/>
</dbReference>
<comment type="caution">
    <text evidence="6">The sequence shown here is derived from an EMBL/GenBank/DDBJ whole genome shotgun (WGS) entry which is preliminary data.</text>
</comment>
<dbReference type="GO" id="GO:0008180">
    <property type="term" value="C:COP9 signalosome"/>
    <property type="evidence" value="ECO:0007669"/>
    <property type="project" value="TreeGrafter"/>
</dbReference>
<evidence type="ECO:0000313" key="7">
    <source>
        <dbReference type="Proteomes" id="UP001165082"/>
    </source>
</evidence>
<keyword evidence="7" id="KW-1185">Reference proteome</keyword>
<gene>
    <name evidence="6" type="ORF">TrRE_jg9457</name>
</gene>
<evidence type="ECO:0000256" key="3">
    <source>
        <dbReference type="ARBA" id="ARBA00022490"/>
    </source>
</evidence>
<feature type="domain" description="PSMD12/CSN4-like N-terminal" evidence="5">
    <location>
        <begin position="46"/>
        <end position="159"/>
    </location>
</feature>
<organism evidence="6 7">
    <name type="scientific">Triparma retinervis</name>
    <dbReference type="NCBI Taxonomy" id="2557542"/>
    <lineage>
        <taxon>Eukaryota</taxon>
        <taxon>Sar</taxon>
        <taxon>Stramenopiles</taxon>
        <taxon>Ochrophyta</taxon>
        <taxon>Bolidophyceae</taxon>
        <taxon>Parmales</taxon>
        <taxon>Triparmaceae</taxon>
        <taxon>Triparma</taxon>
    </lineage>
</organism>
<dbReference type="PANTHER" id="PTHR10855">
    <property type="entry name" value="26S PROTEASOME NON-ATPASE REGULATORY SUBUNIT 12/COP9 SIGNALOSOME COMPLEX SUBUNIT 4"/>
    <property type="match status" value="1"/>
</dbReference>
<dbReference type="EMBL" id="BRXZ01001941">
    <property type="protein sequence ID" value="GMH50315.1"/>
    <property type="molecule type" value="Genomic_DNA"/>
</dbReference>
<dbReference type="InterPro" id="IPR040134">
    <property type="entry name" value="PSMD12/CSN4"/>
</dbReference>
<dbReference type="OrthoDB" id="295656at2759"/>
<keyword evidence="3" id="KW-0963">Cytoplasm</keyword>
<dbReference type="PANTHER" id="PTHR10855:SF2">
    <property type="entry name" value="COP9 SIGNALOSOME COMPLEX SUBUNIT 4"/>
    <property type="match status" value="1"/>
</dbReference>
<evidence type="ECO:0000256" key="4">
    <source>
        <dbReference type="ARBA" id="ARBA00023242"/>
    </source>
</evidence>
<feature type="non-terminal residue" evidence="6">
    <location>
        <position position="241"/>
    </location>
</feature>
<reference evidence="6" key="1">
    <citation type="submission" date="2022-07" db="EMBL/GenBank/DDBJ databases">
        <title>Genome analysis of Parmales, a sister group of diatoms, reveals the evolutionary specialization of diatoms from phago-mixotrophs to photoautotrophs.</title>
        <authorList>
            <person name="Ban H."/>
            <person name="Sato S."/>
            <person name="Yoshikawa S."/>
            <person name="Kazumasa Y."/>
            <person name="Nakamura Y."/>
            <person name="Ichinomiya M."/>
            <person name="Saitoh K."/>
            <person name="Sato N."/>
            <person name="Blanc-Mathieu R."/>
            <person name="Endo H."/>
            <person name="Kuwata A."/>
            <person name="Ogata H."/>
        </authorList>
    </citation>
    <scope>NUCLEOTIDE SEQUENCE</scope>
</reference>
<dbReference type="Proteomes" id="UP001165082">
    <property type="component" value="Unassembled WGS sequence"/>
</dbReference>
<evidence type="ECO:0000256" key="2">
    <source>
        <dbReference type="ARBA" id="ARBA00004496"/>
    </source>
</evidence>
<sequence>MSINLITTLTTPSHASSLPNVPIDNLPTLTTCLSLSGTSLTCGSDNRLRRSIYQTYIDAGDFSEAAATLSTLRFDSALPNYTFTPSEILDVYVTVSECYIEDDDSVKAEVFVGKAASVVAQVDPASTEVLRFQSTRARVLDAQRKFLQASEFYYQLSTATHPSIHPPDLLLLLAKSCTTAVLGKSGPRRRKVLSLLACDARLVQLSSIPGCVAHSDIVLRMHRLELLGTTSTAAFAGTLAP</sequence>
<dbReference type="AlphaFoldDB" id="A0A9W7DQ74"/>
<keyword evidence="4" id="KW-0539">Nucleus</keyword>
<evidence type="ECO:0000259" key="5">
    <source>
        <dbReference type="Pfam" id="PF22241"/>
    </source>
</evidence>
<comment type="subcellular location">
    <subcellularLocation>
        <location evidence="2">Cytoplasm</location>
    </subcellularLocation>
    <subcellularLocation>
        <location evidence="1">Nucleus</location>
    </subcellularLocation>
</comment>
<proteinExistence type="predicted"/>
<dbReference type="Pfam" id="PF22241">
    <property type="entry name" value="PSMD12-CSN4_N"/>
    <property type="match status" value="1"/>
</dbReference>
<protein>
    <recommendedName>
        <fullName evidence="5">PSMD12/CSN4-like N-terminal domain-containing protein</fullName>
    </recommendedName>
</protein>
<evidence type="ECO:0000313" key="6">
    <source>
        <dbReference type="EMBL" id="GMH50315.1"/>
    </source>
</evidence>
<name>A0A9W7DQ74_9STRA</name>